<sequence length="92" mass="10472">MGRKSEIGVVAGALRSVRCEQDFSEVECENSEDENLDEKEELRMNYSEAHVISDLEELNDDECPSNPEIDMNTTLESAKEEFFQHAEMIATL</sequence>
<dbReference type="EMBL" id="NBIV01000017">
    <property type="protein sequence ID" value="PXF48016.1"/>
    <property type="molecule type" value="Genomic_DNA"/>
</dbReference>
<dbReference type="AlphaFoldDB" id="A0A2V3J0S8"/>
<proteinExistence type="predicted"/>
<name>A0A2V3J0S8_9FLOR</name>
<dbReference type="Proteomes" id="UP000247409">
    <property type="component" value="Unassembled WGS sequence"/>
</dbReference>
<comment type="caution">
    <text evidence="1">The sequence shown here is derived from an EMBL/GenBank/DDBJ whole genome shotgun (WGS) entry which is preliminary data.</text>
</comment>
<organism evidence="1 2">
    <name type="scientific">Gracilariopsis chorda</name>
    <dbReference type="NCBI Taxonomy" id="448386"/>
    <lineage>
        <taxon>Eukaryota</taxon>
        <taxon>Rhodophyta</taxon>
        <taxon>Florideophyceae</taxon>
        <taxon>Rhodymeniophycidae</taxon>
        <taxon>Gracilariales</taxon>
        <taxon>Gracilariaceae</taxon>
        <taxon>Gracilariopsis</taxon>
    </lineage>
</organism>
<evidence type="ECO:0000313" key="2">
    <source>
        <dbReference type="Proteomes" id="UP000247409"/>
    </source>
</evidence>
<accession>A0A2V3J0S8</accession>
<keyword evidence="2" id="KW-1185">Reference proteome</keyword>
<evidence type="ECO:0000313" key="1">
    <source>
        <dbReference type="EMBL" id="PXF48016.1"/>
    </source>
</evidence>
<gene>
    <name evidence="1" type="ORF">BWQ96_02207</name>
</gene>
<protein>
    <submittedName>
        <fullName evidence="1">Uncharacterized protein</fullName>
    </submittedName>
</protein>
<reference evidence="1 2" key="1">
    <citation type="journal article" date="2018" name="Mol. Biol. Evol.">
        <title>Analysis of the draft genome of the red seaweed Gracilariopsis chorda provides insights into genome size evolution in Rhodophyta.</title>
        <authorList>
            <person name="Lee J."/>
            <person name="Yang E.C."/>
            <person name="Graf L."/>
            <person name="Yang J.H."/>
            <person name="Qiu H."/>
            <person name="Zel Zion U."/>
            <person name="Chan C.X."/>
            <person name="Stephens T.G."/>
            <person name="Weber A.P.M."/>
            <person name="Boo G.H."/>
            <person name="Boo S.M."/>
            <person name="Kim K.M."/>
            <person name="Shin Y."/>
            <person name="Jung M."/>
            <person name="Lee S.J."/>
            <person name="Yim H.S."/>
            <person name="Lee J.H."/>
            <person name="Bhattacharya D."/>
            <person name="Yoon H.S."/>
        </authorList>
    </citation>
    <scope>NUCLEOTIDE SEQUENCE [LARGE SCALE GENOMIC DNA]</scope>
    <source>
        <strain evidence="1 2">SKKU-2015</strain>
        <tissue evidence="1">Whole body</tissue>
    </source>
</reference>